<accession>A0A084AAV8</accession>
<keyword evidence="7" id="KW-0653">Protein transport</keyword>
<evidence type="ECO:0000256" key="2">
    <source>
        <dbReference type="ARBA" id="ARBA00005417"/>
    </source>
</evidence>
<feature type="domain" description="ABC transporter" evidence="8">
    <location>
        <begin position="11"/>
        <end position="256"/>
    </location>
</feature>
<keyword evidence="4" id="KW-0547">Nucleotide-binding</keyword>
<dbReference type="FunFam" id="3.40.50.300:FF:000016">
    <property type="entry name" value="Oligopeptide ABC transporter ATP-binding component"/>
    <property type="match status" value="1"/>
</dbReference>
<organism evidence="9 10">
    <name type="scientific">Lactococcus cremoris subsp. cremoris GE214</name>
    <dbReference type="NCBI Taxonomy" id="1415168"/>
    <lineage>
        <taxon>Bacteria</taxon>
        <taxon>Bacillati</taxon>
        <taxon>Bacillota</taxon>
        <taxon>Bacilli</taxon>
        <taxon>Lactobacillales</taxon>
        <taxon>Streptococcaceae</taxon>
        <taxon>Lactococcus</taxon>
        <taxon>Lactococcus cremoris subsp. cremoris</taxon>
    </lineage>
</organism>
<dbReference type="EMBL" id="AZSI01000048">
    <property type="protein sequence ID" value="KEY62437.1"/>
    <property type="molecule type" value="Genomic_DNA"/>
</dbReference>
<dbReference type="Gene3D" id="3.40.50.300">
    <property type="entry name" value="P-loop containing nucleotide triphosphate hydrolases"/>
    <property type="match status" value="1"/>
</dbReference>
<dbReference type="SUPFAM" id="SSF52540">
    <property type="entry name" value="P-loop containing nucleoside triphosphate hydrolases"/>
    <property type="match status" value="1"/>
</dbReference>
<keyword evidence="3" id="KW-0813">Transport</keyword>
<evidence type="ECO:0000256" key="6">
    <source>
        <dbReference type="ARBA" id="ARBA00022856"/>
    </source>
</evidence>
<evidence type="ECO:0000259" key="8">
    <source>
        <dbReference type="PROSITE" id="PS50893"/>
    </source>
</evidence>
<evidence type="ECO:0000313" key="10">
    <source>
        <dbReference type="Proteomes" id="UP000028401"/>
    </source>
</evidence>
<dbReference type="PANTHER" id="PTHR43776:SF7">
    <property type="entry name" value="D,D-DIPEPTIDE TRANSPORT ATP-BINDING PROTEIN DDPF-RELATED"/>
    <property type="match status" value="1"/>
</dbReference>
<dbReference type="GO" id="GO:0015833">
    <property type="term" value="P:peptide transport"/>
    <property type="evidence" value="ECO:0007669"/>
    <property type="project" value="UniProtKB-KW"/>
</dbReference>
<comment type="subcellular location">
    <subcellularLocation>
        <location evidence="1">Cell membrane</location>
        <topology evidence="1">Peripheral membrane protein</topology>
    </subcellularLocation>
</comment>
<proteinExistence type="inferred from homology"/>
<keyword evidence="5 9" id="KW-0067">ATP-binding</keyword>
<dbReference type="PROSITE" id="PS00211">
    <property type="entry name" value="ABC_TRANSPORTER_1"/>
    <property type="match status" value="1"/>
</dbReference>
<comment type="similarity">
    <text evidence="2">Belongs to the ABC transporter superfamily.</text>
</comment>
<evidence type="ECO:0000256" key="1">
    <source>
        <dbReference type="ARBA" id="ARBA00004202"/>
    </source>
</evidence>
<dbReference type="InterPro" id="IPR017871">
    <property type="entry name" value="ABC_transporter-like_CS"/>
</dbReference>
<evidence type="ECO:0000313" key="9">
    <source>
        <dbReference type="EMBL" id="KEY62437.1"/>
    </source>
</evidence>
<dbReference type="Pfam" id="PF08352">
    <property type="entry name" value="oligo_HPY"/>
    <property type="match status" value="1"/>
</dbReference>
<comment type="caution">
    <text evidence="9">The sequence shown here is derived from an EMBL/GenBank/DDBJ whole genome shotgun (WGS) entry which is preliminary data.</text>
</comment>
<evidence type="ECO:0000256" key="4">
    <source>
        <dbReference type="ARBA" id="ARBA00022741"/>
    </source>
</evidence>
<dbReference type="GO" id="GO:0015031">
    <property type="term" value="P:protein transport"/>
    <property type="evidence" value="ECO:0007669"/>
    <property type="project" value="UniProtKB-KW"/>
</dbReference>
<dbReference type="InterPro" id="IPR050319">
    <property type="entry name" value="ABC_transp_ATP-bind"/>
</dbReference>
<dbReference type="PATRIC" id="fig|1415168.3.peg.1672"/>
<dbReference type="PANTHER" id="PTHR43776">
    <property type="entry name" value="TRANSPORT ATP-BINDING PROTEIN"/>
    <property type="match status" value="1"/>
</dbReference>
<sequence length="313" mass="35014">MMTEPKKVVEIKNLDLTFNKGKKGANKAINNVSLDIYEGETFGLVGESGSGKTTIGRAILKLYDNFITGGEILFEGKDVRNLKGSELREYRSEAQMIFQDPQASLNGRMRVKDIVAEGLDANGLVKTKAERDARVLELLRLVGLNDDHLTRYPHEFSGGQRQRIGIARALAVKPKFVVADEPISALDVSIQAQVVNLMRDIQAKENLTYLFIAHDLSMVKYISDRIGVMHWGKILEVGTSEQVYNHPIHPYTKSLLSSIPSPDPISERQRTPIVYDPTAELDGQEREMREITPGHFVFSTEAEAEVYKKNATL</sequence>
<dbReference type="Pfam" id="PF00005">
    <property type="entry name" value="ABC_tran"/>
    <property type="match status" value="1"/>
</dbReference>
<dbReference type="PROSITE" id="PS50893">
    <property type="entry name" value="ABC_TRANSPORTER_2"/>
    <property type="match status" value="1"/>
</dbReference>
<dbReference type="GO" id="GO:0055085">
    <property type="term" value="P:transmembrane transport"/>
    <property type="evidence" value="ECO:0007669"/>
    <property type="project" value="UniProtKB-ARBA"/>
</dbReference>
<evidence type="ECO:0000256" key="7">
    <source>
        <dbReference type="ARBA" id="ARBA00022927"/>
    </source>
</evidence>
<dbReference type="GO" id="GO:0005524">
    <property type="term" value="F:ATP binding"/>
    <property type="evidence" value="ECO:0007669"/>
    <property type="project" value="UniProtKB-KW"/>
</dbReference>
<reference evidence="9 10" key="1">
    <citation type="submission" date="2014-06" db="EMBL/GenBank/DDBJ databases">
        <title>Draft genome sequence of the putrescine producing strain Lactococcus lactis subsp cremoris GE214.</title>
        <authorList>
            <person name="Ladero V."/>
            <person name="Linares D.M."/>
            <person name="del Rio B."/>
            <person name="Mayo B."/>
            <person name="Martin M.C."/>
            <person name="Fernandez M."/>
            <person name="Alvarez M.A."/>
        </authorList>
    </citation>
    <scope>NUCLEOTIDE SEQUENCE [LARGE SCALE GENOMIC DNA]</scope>
    <source>
        <strain evidence="9 10">GE214</strain>
    </source>
</reference>
<dbReference type="SMART" id="SM00382">
    <property type="entry name" value="AAA"/>
    <property type="match status" value="1"/>
</dbReference>
<evidence type="ECO:0000256" key="5">
    <source>
        <dbReference type="ARBA" id="ARBA00022840"/>
    </source>
</evidence>
<dbReference type="GO" id="GO:0005886">
    <property type="term" value="C:plasma membrane"/>
    <property type="evidence" value="ECO:0007669"/>
    <property type="project" value="UniProtKB-SubCell"/>
</dbReference>
<dbReference type="InterPro" id="IPR003439">
    <property type="entry name" value="ABC_transporter-like_ATP-bd"/>
</dbReference>
<evidence type="ECO:0000256" key="3">
    <source>
        <dbReference type="ARBA" id="ARBA00022448"/>
    </source>
</evidence>
<keyword evidence="6" id="KW-0571">Peptide transport</keyword>
<protein>
    <submittedName>
        <fullName evidence="9">Oligopeptide ABC transporter, ATP-binding protein</fullName>
    </submittedName>
</protein>
<name>A0A084AAV8_LACLC</name>
<dbReference type="InterPro" id="IPR013563">
    <property type="entry name" value="Oligopep_ABC_C"/>
</dbReference>
<dbReference type="CDD" id="cd03257">
    <property type="entry name" value="ABC_NikE_OppD_transporters"/>
    <property type="match status" value="1"/>
</dbReference>
<dbReference type="GO" id="GO:0016887">
    <property type="term" value="F:ATP hydrolysis activity"/>
    <property type="evidence" value="ECO:0007669"/>
    <property type="project" value="InterPro"/>
</dbReference>
<dbReference type="InterPro" id="IPR003593">
    <property type="entry name" value="AAA+_ATPase"/>
</dbReference>
<gene>
    <name evidence="9" type="ORF">U725_01600</name>
</gene>
<dbReference type="AlphaFoldDB" id="A0A084AAV8"/>
<dbReference type="InterPro" id="IPR027417">
    <property type="entry name" value="P-loop_NTPase"/>
</dbReference>
<dbReference type="Proteomes" id="UP000028401">
    <property type="component" value="Unassembled WGS sequence"/>
</dbReference>